<evidence type="ECO:0000256" key="1">
    <source>
        <dbReference type="SAM" id="Phobius"/>
    </source>
</evidence>
<keyword evidence="1" id="KW-1133">Transmembrane helix</keyword>
<name>A0ABW2LU40_9FLAO</name>
<proteinExistence type="predicted"/>
<evidence type="ECO:0000313" key="2">
    <source>
        <dbReference type="EMBL" id="MFC7346021.1"/>
    </source>
</evidence>
<accession>A0ABW2LU40</accession>
<dbReference type="EMBL" id="JBHTCR010000002">
    <property type="protein sequence ID" value="MFC7346021.1"/>
    <property type="molecule type" value="Genomic_DNA"/>
</dbReference>
<protein>
    <submittedName>
        <fullName evidence="2">HEAT repeat domain-containing protein</fullName>
    </submittedName>
</protein>
<evidence type="ECO:0000313" key="3">
    <source>
        <dbReference type="Proteomes" id="UP001596550"/>
    </source>
</evidence>
<dbReference type="InterPro" id="IPR016024">
    <property type="entry name" value="ARM-type_fold"/>
</dbReference>
<keyword evidence="1" id="KW-0812">Transmembrane</keyword>
<keyword evidence="1" id="KW-0472">Membrane</keyword>
<dbReference type="RefSeq" id="WP_378174532.1">
    <property type="nucleotide sequence ID" value="NZ_JBHTCR010000002.1"/>
</dbReference>
<feature type="transmembrane region" description="Helical" evidence="1">
    <location>
        <begin position="6"/>
        <end position="30"/>
    </location>
</feature>
<organism evidence="2 3">
    <name type="scientific">Chryseobacterium zhengzhouense</name>
    <dbReference type="NCBI Taxonomy" id="1636086"/>
    <lineage>
        <taxon>Bacteria</taxon>
        <taxon>Pseudomonadati</taxon>
        <taxon>Bacteroidota</taxon>
        <taxon>Flavobacteriia</taxon>
        <taxon>Flavobacteriales</taxon>
        <taxon>Weeksellaceae</taxon>
        <taxon>Chryseobacterium group</taxon>
        <taxon>Chryseobacterium</taxon>
    </lineage>
</organism>
<dbReference type="Gene3D" id="1.25.10.10">
    <property type="entry name" value="Leucine-rich Repeat Variant"/>
    <property type="match status" value="1"/>
</dbReference>
<reference evidence="3" key="1">
    <citation type="journal article" date="2019" name="Int. J. Syst. Evol. Microbiol.">
        <title>The Global Catalogue of Microorganisms (GCM) 10K type strain sequencing project: providing services to taxonomists for standard genome sequencing and annotation.</title>
        <authorList>
            <consortium name="The Broad Institute Genomics Platform"/>
            <consortium name="The Broad Institute Genome Sequencing Center for Infectious Disease"/>
            <person name="Wu L."/>
            <person name="Ma J."/>
        </authorList>
    </citation>
    <scope>NUCLEOTIDE SEQUENCE [LARGE SCALE GENOMIC DNA]</scope>
    <source>
        <strain evidence="3">CCUG 54781</strain>
    </source>
</reference>
<dbReference type="Proteomes" id="UP001596550">
    <property type="component" value="Unassembled WGS sequence"/>
</dbReference>
<gene>
    <name evidence="2" type="ORF">ACFQO9_04720</name>
</gene>
<dbReference type="InterPro" id="IPR011989">
    <property type="entry name" value="ARM-like"/>
</dbReference>
<sequence>MLITSVHFLFIVFIVMLSLVLVLVLVVLIYNFIEYKESVRITAWSGIIDQKISDVIVYGDDELPANSKFNFLALRKPFRVLFLQRLVDSEKKFSGAAKSKIKELFKEYNLRNVAINKLDQKKPYLIAQGIRELAVMDHEEAAPKISLFLTHPSQQVYLEAQYAMVKLKGFEGLDFLNTFSSKISEWQQLRLLLSISSLPPDPDITIEKWLESTNDSVVIFTLKLIKKFQLLSFYSKITELLNTSSVEIKIKAIQTLMSLENPDTVAYLSSLYDEQPDDVRVEILRVVKASKDHCCTDLLKKELFEGNTSAIKVSAAQALYELRYDEYLSELLQREDLTEESIQIIKYALHEKVC</sequence>
<comment type="caution">
    <text evidence="2">The sequence shown here is derived from an EMBL/GenBank/DDBJ whole genome shotgun (WGS) entry which is preliminary data.</text>
</comment>
<dbReference type="SUPFAM" id="SSF48371">
    <property type="entry name" value="ARM repeat"/>
    <property type="match status" value="1"/>
</dbReference>
<keyword evidence="3" id="KW-1185">Reference proteome</keyword>